<comment type="caution">
    <text evidence="2">The sequence shown here is derived from an EMBL/GenBank/DDBJ whole genome shotgun (WGS) entry which is preliminary data.</text>
</comment>
<dbReference type="AlphaFoldDB" id="A0A059G5F6"/>
<dbReference type="PATRIC" id="fig|1280953.3.peg.2574"/>
<dbReference type="EMBL" id="ARYL01000019">
    <property type="protein sequence ID" value="KDA01934.1"/>
    <property type="molecule type" value="Genomic_DNA"/>
</dbReference>
<evidence type="ECO:0000313" key="2">
    <source>
        <dbReference type="EMBL" id="KDA01934.1"/>
    </source>
</evidence>
<evidence type="ECO:0000256" key="1">
    <source>
        <dbReference type="SAM" id="MobiDB-lite"/>
    </source>
</evidence>
<keyword evidence="2" id="KW-0418">Kinase</keyword>
<dbReference type="PROSITE" id="PS51257">
    <property type="entry name" value="PROKAR_LIPOPROTEIN"/>
    <property type="match status" value="1"/>
</dbReference>
<dbReference type="OrthoDB" id="9828682at2"/>
<dbReference type="Proteomes" id="UP000024942">
    <property type="component" value="Unassembled WGS sequence"/>
</dbReference>
<name>A0A059G5F6_9PROT</name>
<keyword evidence="2" id="KW-0808">Transferase</keyword>
<keyword evidence="3" id="KW-1185">Reference proteome</keyword>
<accession>A0A059G5F6</accession>
<proteinExistence type="predicted"/>
<dbReference type="STRING" id="1280953.HOC_12792"/>
<dbReference type="RefSeq" id="WP_035539206.1">
    <property type="nucleotide sequence ID" value="NZ_ARYL01000019.1"/>
</dbReference>
<reference evidence="2 3" key="1">
    <citation type="journal article" date="2014" name="Antonie Van Leeuwenhoek">
        <title>Hyphomonas beringensis sp. nov. and Hyphomonas chukchiensis sp. nov., isolated from surface seawater of the Bering Sea and Chukchi Sea.</title>
        <authorList>
            <person name="Li C."/>
            <person name="Lai Q."/>
            <person name="Li G."/>
            <person name="Dong C."/>
            <person name="Wang J."/>
            <person name="Liao Y."/>
            <person name="Shao Z."/>
        </authorList>
    </citation>
    <scope>NUCLEOTIDE SEQUENCE [LARGE SCALE GENOMIC DNA]</scope>
    <source>
        <strain evidence="2 3">SCH89</strain>
    </source>
</reference>
<organism evidence="2 3">
    <name type="scientific">Hyphomonas oceanitis SCH89</name>
    <dbReference type="NCBI Taxonomy" id="1280953"/>
    <lineage>
        <taxon>Bacteria</taxon>
        <taxon>Pseudomonadati</taxon>
        <taxon>Pseudomonadota</taxon>
        <taxon>Alphaproteobacteria</taxon>
        <taxon>Hyphomonadales</taxon>
        <taxon>Hyphomonadaceae</taxon>
        <taxon>Hyphomonas</taxon>
    </lineage>
</organism>
<protein>
    <submittedName>
        <fullName evidence="2">Protein kinase</fullName>
    </submittedName>
</protein>
<feature type="region of interest" description="Disordered" evidence="1">
    <location>
        <begin position="146"/>
        <end position="165"/>
    </location>
</feature>
<sequence length="165" mass="17511">MRLILILTVVLALTACKPSSVFGPESEKKDELLGGETTELPVSPALYYPTGEWEDGLGNNWDVSVTGANLAATLGNGNLAGVTMTGHIRNGQLLYQIAYPDSTPLAQGEAHLIDDTHALFETHNLDGSLNAHGLLHFNHAAFVPAGQPTELRPQAVDPDTDLTGD</sequence>
<dbReference type="GO" id="GO:0016301">
    <property type="term" value="F:kinase activity"/>
    <property type="evidence" value="ECO:0007669"/>
    <property type="project" value="UniProtKB-KW"/>
</dbReference>
<gene>
    <name evidence="2" type="ORF">HOC_12792</name>
</gene>
<evidence type="ECO:0000313" key="3">
    <source>
        <dbReference type="Proteomes" id="UP000024942"/>
    </source>
</evidence>